<evidence type="ECO:0000256" key="2">
    <source>
        <dbReference type="ARBA" id="ARBA00006386"/>
    </source>
</evidence>
<feature type="transmembrane region" description="Helical" evidence="7">
    <location>
        <begin position="273"/>
        <end position="297"/>
    </location>
</feature>
<dbReference type="RefSeq" id="WP_353651018.1">
    <property type="nucleotide sequence ID" value="NZ_CP159218.1"/>
</dbReference>
<evidence type="ECO:0000256" key="7">
    <source>
        <dbReference type="SAM" id="Phobius"/>
    </source>
</evidence>
<organism evidence="8">
    <name type="scientific">Nakamurella sp. A5-74</name>
    <dbReference type="NCBI Taxonomy" id="3158264"/>
    <lineage>
        <taxon>Bacteria</taxon>
        <taxon>Bacillati</taxon>
        <taxon>Actinomycetota</taxon>
        <taxon>Actinomycetes</taxon>
        <taxon>Nakamurellales</taxon>
        <taxon>Nakamurellaceae</taxon>
        <taxon>Nakamurella</taxon>
    </lineage>
</organism>
<evidence type="ECO:0000256" key="5">
    <source>
        <dbReference type="ARBA" id="ARBA00022989"/>
    </source>
</evidence>
<keyword evidence="3" id="KW-1003">Cell membrane</keyword>
<dbReference type="PANTHER" id="PTHR34184:SF4">
    <property type="entry name" value="UPF0718 PROTEIN YCGR"/>
    <property type="match status" value="1"/>
</dbReference>
<comment type="subcellular location">
    <subcellularLocation>
        <location evidence="1">Cell membrane</location>
        <topology evidence="1">Multi-pass membrane protein</topology>
    </subcellularLocation>
</comment>
<proteinExistence type="inferred from homology"/>
<feature type="transmembrane region" description="Helical" evidence="7">
    <location>
        <begin position="218"/>
        <end position="239"/>
    </location>
</feature>
<comment type="similarity">
    <text evidence="2">Belongs to the UPF0718 family.</text>
</comment>
<name>A0AAU8DT75_9ACTN</name>
<dbReference type="InterPro" id="IPR052923">
    <property type="entry name" value="UPF0718"/>
</dbReference>
<evidence type="ECO:0000256" key="1">
    <source>
        <dbReference type="ARBA" id="ARBA00004651"/>
    </source>
</evidence>
<evidence type="ECO:0000256" key="3">
    <source>
        <dbReference type="ARBA" id="ARBA00022475"/>
    </source>
</evidence>
<accession>A0AAU8DT75</accession>
<dbReference type="EMBL" id="CP159218">
    <property type="protein sequence ID" value="XCG65413.1"/>
    <property type="molecule type" value="Genomic_DNA"/>
</dbReference>
<feature type="transmembrane region" description="Helical" evidence="7">
    <location>
        <begin position="21"/>
        <end position="39"/>
    </location>
</feature>
<feature type="transmembrane region" description="Helical" evidence="7">
    <location>
        <begin position="134"/>
        <end position="157"/>
    </location>
</feature>
<evidence type="ECO:0000313" key="8">
    <source>
        <dbReference type="EMBL" id="XCG65413.1"/>
    </source>
</evidence>
<dbReference type="InterPro" id="IPR005524">
    <property type="entry name" value="DUF318"/>
</dbReference>
<feature type="transmembrane region" description="Helical" evidence="7">
    <location>
        <begin position="59"/>
        <end position="85"/>
    </location>
</feature>
<sequence>MSLTHSTKVTEPAVATRRRRYRPGSVEILGALLLVGIVFRGPLADLFAAPGMGTWATTFVSICVQAVPFLVLGTVVSGAIAAFVPASLFKKILPERAGLAVPVAGAAGALLPGCECGSIPIANRLMDRGVRPSAALAFLLSAPAINPVVLVATAVAFSSDLRMVWARLIAGLATAVIVGLIWERIGKPEWLTPRRSLAPEGQDARGFGVFLSTVRADFTQAAGFLVLGAIVAASFKVFVPNVWMEHVGSSLALSVVLMAVLAFMLALCSEADAFVVASFSTIPMVGKLVFLTVGPAVDVKLAALQAGTFGRRFAVRFAPLTMLVAVTVGLGVGLVFWGGSLV</sequence>
<evidence type="ECO:0000256" key="4">
    <source>
        <dbReference type="ARBA" id="ARBA00022692"/>
    </source>
</evidence>
<keyword evidence="4 7" id="KW-0812">Transmembrane</keyword>
<keyword evidence="6 7" id="KW-0472">Membrane</keyword>
<dbReference type="GO" id="GO:0005886">
    <property type="term" value="C:plasma membrane"/>
    <property type="evidence" value="ECO:0007669"/>
    <property type="project" value="UniProtKB-SubCell"/>
</dbReference>
<protein>
    <submittedName>
        <fullName evidence="8">Permease</fullName>
    </submittedName>
</protein>
<evidence type="ECO:0000256" key="6">
    <source>
        <dbReference type="ARBA" id="ARBA00023136"/>
    </source>
</evidence>
<dbReference type="AlphaFoldDB" id="A0AAU8DT75"/>
<feature type="transmembrane region" description="Helical" evidence="7">
    <location>
        <begin position="97"/>
        <end position="122"/>
    </location>
</feature>
<dbReference type="PANTHER" id="PTHR34184">
    <property type="entry name" value="UPF0718 PROTEIN YCGR"/>
    <property type="match status" value="1"/>
</dbReference>
<dbReference type="Pfam" id="PF03773">
    <property type="entry name" value="ArsP_1"/>
    <property type="match status" value="1"/>
</dbReference>
<feature type="transmembrane region" description="Helical" evidence="7">
    <location>
        <begin position="251"/>
        <end position="267"/>
    </location>
</feature>
<gene>
    <name evidence="8" type="ORF">ABLG96_09100</name>
</gene>
<feature type="transmembrane region" description="Helical" evidence="7">
    <location>
        <begin position="317"/>
        <end position="337"/>
    </location>
</feature>
<reference evidence="8" key="1">
    <citation type="submission" date="2024-05" db="EMBL/GenBank/DDBJ databases">
        <authorList>
            <person name="Cai S.Y."/>
            <person name="Jin L.M."/>
            <person name="Li H.R."/>
        </authorList>
    </citation>
    <scope>NUCLEOTIDE SEQUENCE</scope>
    <source>
        <strain evidence="8">A5-74</strain>
    </source>
</reference>
<feature type="transmembrane region" description="Helical" evidence="7">
    <location>
        <begin position="164"/>
        <end position="182"/>
    </location>
</feature>
<keyword evidence="5 7" id="KW-1133">Transmembrane helix</keyword>